<name>A0A7U4SSE8_9BURK</name>
<evidence type="ECO:0000313" key="2">
    <source>
        <dbReference type="Proteomes" id="UP000594943"/>
    </source>
</evidence>
<accession>A0A7T2U3R8</accession>
<accession>A0A7U4SSE8</accession>
<organism evidence="1 2">
    <name type="scientific">Burkholderia humptydooensis</name>
    <dbReference type="NCBI Taxonomy" id="430531"/>
    <lineage>
        <taxon>Bacteria</taxon>
        <taxon>Pseudomonadati</taxon>
        <taxon>Pseudomonadota</taxon>
        <taxon>Betaproteobacteria</taxon>
        <taxon>Burkholderiales</taxon>
        <taxon>Burkholderiaceae</taxon>
        <taxon>Burkholderia</taxon>
        <taxon>pseudomallei group</taxon>
    </lineage>
</organism>
<dbReference type="Proteomes" id="UP000594943">
    <property type="component" value="Chromosome 1"/>
</dbReference>
<sequence length="62" mass="6766">MNSREVASAVVQAAPPVYTSGSLILGHPLSDWIMYGTGVYLVLQFIVIAPKVYRTLTGKEKK</sequence>
<reference evidence="1 2" key="1">
    <citation type="submission" date="2020-12" db="EMBL/GenBank/DDBJ databases">
        <title>FDA dAtabase for Regulatory Grade micrObial Sequences (FDA-ARGOS): Supporting development and validation of Infectious Disease Dx tests.</title>
        <authorList>
            <person name="Nelson B."/>
            <person name="Plummer A."/>
            <person name="Tallon L."/>
            <person name="Sadzewicz L."/>
            <person name="Zhao X."/>
            <person name="Boylan J."/>
            <person name="Ott S."/>
            <person name="Bowen H."/>
            <person name="Vavikolanu K."/>
            <person name="Mehta A."/>
            <person name="Aluvathingal J."/>
            <person name="Nadendla S."/>
            <person name="Myers T."/>
            <person name="Yan Y."/>
            <person name="Sichtig H."/>
        </authorList>
    </citation>
    <scope>NUCLEOTIDE SEQUENCE [LARGE SCALE GENOMIC DNA]</scope>
    <source>
        <strain evidence="1 2">FDAARGOS_899</strain>
    </source>
</reference>
<dbReference type="KEGG" id="bhg:I6G56_08855"/>
<dbReference type="RefSeq" id="WP_043282551.1">
    <property type="nucleotide sequence ID" value="NZ_CP013380.1"/>
</dbReference>
<gene>
    <name evidence="1" type="ORF">I6G56_08855</name>
</gene>
<evidence type="ECO:0000313" key="1">
    <source>
        <dbReference type="EMBL" id="QPS45143.1"/>
    </source>
</evidence>
<dbReference type="EMBL" id="CP065686">
    <property type="protein sequence ID" value="QPS45143.1"/>
    <property type="molecule type" value="Genomic_DNA"/>
</dbReference>
<proteinExistence type="predicted"/>
<dbReference type="AlphaFoldDB" id="A0A7U4SSE8"/>
<protein>
    <submittedName>
        <fullName evidence="1">Uncharacterized protein</fullName>
    </submittedName>
</protein>